<name>A0A917UHX2_9ACTN</name>
<dbReference type="AlphaFoldDB" id="A0A917UHX2"/>
<sequence length="148" mass="15802">MTTFTDIAAVQTGDLGTTGWEVLDHERILAFADVTGDRQWIHVDPERARTDSPFGTTVAHGALTLALCTTFVTRLLRVENAGMTVNAGFNRVRLRTPVPAGSRVRGRGAVVGVVELPRGIQATVQVTVELDGASVPACQAEQVLLILP</sequence>
<feature type="domain" description="MaoC-like" evidence="2">
    <location>
        <begin position="21"/>
        <end position="128"/>
    </location>
</feature>
<dbReference type="InterPro" id="IPR002539">
    <property type="entry name" value="MaoC-like_dom"/>
</dbReference>
<keyword evidence="4" id="KW-1185">Reference proteome</keyword>
<dbReference type="EMBL" id="BMPI01000112">
    <property type="protein sequence ID" value="GGM87482.1"/>
    <property type="molecule type" value="Genomic_DNA"/>
</dbReference>
<organism evidence="3 4">
    <name type="scientific">Dactylosporangium sucinum</name>
    <dbReference type="NCBI Taxonomy" id="1424081"/>
    <lineage>
        <taxon>Bacteria</taxon>
        <taxon>Bacillati</taxon>
        <taxon>Actinomycetota</taxon>
        <taxon>Actinomycetes</taxon>
        <taxon>Micromonosporales</taxon>
        <taxon>Micromonosporaceae</taxon>
        <taxon>Dactylosporangium</taxon>
    </lineage>
</organism>
<comment type="similarity">
    <text evidence="1">Belongs to the enoyl-CoA hydratase/isomerase family.</text>
</comment>
<accession>A0A917UHX2</accession>
<proteinExistence type="inferred from homology"/>
<evidence type="ECO:0000256" key="1">
    <source>
        <dbReference type="ARBA" id="ARBA00005254"/>
    </source>
</evidence>
<dbReference type="RefSeq" id="WP_190257817.1">
    <property type="nucleotide sequence ID" value="NZ_BMPI01000112.1"/>
</dbReference>
<reference evidence="3" key="1">
    <citation type="journal article" date="2014" name="Int. J. Syst. Evol. Microbiol.">
        <title>Complete genome sequence of Corynebacterium casei LMG S-19264T (=DSM 44701T), isolated from a smear-ripened cheese.</title>
        <authorList>
            <consortium name="US DOE Joint Genome Institute (JGI-PGF)"/>
            <person name="Walter F."/>
            <person name="Albersmeier A."/>
            <person name="Kalinowski J."/>
            <person name="Ruckert C."/>
        </authorList>
    </citation>
    <scope>NUCLEOTIDE SEQUENCE</scope>
    <source>
        <strain evidence="3">JCM 19831</strain>
    </source>
</reference>
<comment type="caution">
    <text evidence="3">The sequence shown here is derived from an EMBL/GenBank/DDBJ whole genome shotgun (WGS) entry which is preliminary data.</text>
</comment>
<gene>
    <name evidence="3" type="ORF">GCM10007977_106850</name>
</gene>
<dbReference type="InterPro" id="IPR029069">
    <property type="entry name" value="HotDog_dom_sf"/>
</dbReference>
<dbReference type="PANTHER" id="PTHR42993">
    <property type="entry name" value="MAOC-LIKE DEHYDRATASE DOMAIN-CONTAINING PROTEIN"/>
    <property type="match status" value="1"/>
</dbReference>
<dbReference type="Gene3D" id="3.10.129.10">
    <property type="entry name" value="Hotdog Thioesterase"/>
    <property type="match status" value="1"/>
</dbReference>
<evidence type="ECO:0000259" key="2">
    <source>
        <dbReference type="Pfam" id="PF01575"/>
    </source>
</evidence>
<protein>
    <submittedName>
        <fullName evidence="3">MaoC family dehydratase</fullName>
    </submittedName>
</protein>
<dbReference type="SUPFAM" id="SSF54637">
    <property type="entry name" value="Thioesterase/thiol ester dehydrase-isomerase"/>
    <property type="match status" value="1"/>
</dbReference>
<evidence type="ECO:0000313" key="4">
    <source>
        <dbReference type="Proteomes" id="UP000642070"/>
    </source>
</evidence>
<dbReference type="Proteomes" id="UP000642070">
    <property type="component" value="Unassembled WGS sequence"/>
</dbReference>
<reference evidence="3" key="2">
    <citation type="submission" date="2020-09" db="EMBL/GenBank/DDBJ databases">
        <authorList>
            <person name="Sun Q."/>
            <person name="Ohkuma M."/>
        </authorList>
    </citation>
    <scope>NUCLEOTIDE SEQUENCE</scope>
    <source>
        <strain evidence="3">JCM 19831</strain>
    </source>
</reference>
<evidence type="ECO:0000313" key="3">
    <source>
        <dbReference type="EMBL" id="GGM87482.1"/>
    </source>
</evidence>
<dbReference type="Pfam" id="PF01575">
    <property type="entry name" value="MaoC_dehydratas"/>
    <property type="match status" value="1"/>
</dbReference>
<dbReference type="PANTHER" id="PTHR42993:SF1">
    <property type="entry name" value="MAOC-LIKE DEHYDRATASE DOMAIN-CONTAINING PROTEIN"/>
    <property type="match status" value="1"/>
</dbReference>
<dbReference type="InterPro" id="IPR039375">
    <property type="entry name" value="NodN-like"/>
</dbReference>
<dbReference type="CDD" id="cd03450">
    <property type="entry name" value="NodN"/>
    <property type="match status" value="1"/>
</dbReference>